<gene>
    <name evidence="1" type="ORF">WB403_30425</name>
</gene>
<dbReference type="RefSeq" id="WP_336558671.1">
    <property type="nucleotide sequence ID" value="NZ_JBBAYL010000024.1"/>
</dbReference>
<evidence type="ECO:0008006" key="3">
    <source>
        <dbReference type="Google" id="ProtNLM"/>
    </source>
</evidence>
<evidence type="ECO:0000313" key="2">
    <source>
        <dbReference type="Proteomes" id="UP001365781"/>
    </source>
</evidence>
<comment type="caution">
    <text evidence="1">The sequence shown here is derived from an EMBL/GenBank/DDBJ whole genome shotgun (WGS) entry which is preliminary data.</text>
</comment>
<keyword evidence="2" id="KW-1185">Reference proteome</keyword>
<accession>A0ABU8GJV1</accession>
<organism evidence="1 2">
    <name type="scientific">Streptomyces brasiliscabiei</name>
    <dbReference type="NCBI Taxonomy" id="2736302"/>
    <lineage>
        <taxon>Bacteria</taxon>
        <taxon>Bacillati</taxon>
        <taxon>Actinomycetota</taxon>
        <taxon>Actinomycetes</taxon>
        <taxon>Kitasatosporales</taxon>
        <taxon>Streptomycetaceae</taxon>
        <taxon>Streptomyces</taxon>
    </lineage>
</organism>
<reference evidence="1 2" key="1">
    <citation type="submission" date="2024-03" db="EMBL/GenBank/DDBJ databases">
        <title>First Report of Pectobacterium brasiliscabiei causing potato scab in china.</title>
        <authorList>
            <person name="Handique U."/>
        </authorList>
    </citation>
    <scope>NUCLEOTIDE SEQUENCE [LARGE SCALE GENOMIC DNA]</scope>
    <source>
        <strain evidence="1 2">ZRIMU1503</strain>
    </source>
</reference>
<name>A0ABU8GJV1_9ACTN</name>
<evidence type="ECO:0000313" key="1">
    <source>
        <dbReference type="EMBL" id="MEI5613471.1"/>
    </source>
</evidence>
<sequence length="76" mass="8305">MSPVVDLLFRLLGAVLVLALVASVCFGRRQTDRARATEAGHDPRQCRDCALLMHPCNRTARQALSAFPRQTRGGGQ</sequence>
<protein>
    <recommendedName>
        <fullName evidence="3">Secreted protein</fullName>
    </recommendedName>
</protein>
<dbReference type="Proteomes" id="UP001365781">
    <property type="component" value="Unassembled WGS sequence"/>
</dbReference>
<proteinExistence type="predicted"/>
<dbReference type="EMBL" id="JBBAYM010000023">
    <property type="protein sequence ID" value="MEI5613471.1"/>
    <property type="molecule type" value="Genomic_DNA"/>
</dbReference>